<proteinExistence type="predicted"/>
<keyword evidence="10" id="KW-1185">Reference proteome</keyword>
<reference evidence="10" key="1">
    <citation type="journal article" date="2019" name="Int. J. Syst. Evol. Microbiol.">
        <title>The Global Catalogue of Microorganisms (GCM) 10K type strain sequencing project: providing services to taxonomists for standard genome sequencing and annotation.</title>
        <authorList>
            <consortium name="The Broad Institute Genomics Platform"/>
            <consortium name="The Broad Institute Genome Sequencing Center for Infectious Disease"/>
            <person name="Wu L."/>
            <person name="Ma J."/>
        </authorList>
    </citation>
    <scope>NUCLEOTIDE SEQUENCE [LARGE SCALE GENOMIC DNA]</scope>
    <source>
        <strain evidence="10">JCM 18127</strain>
    </source>
</reference>
<gene>
    <name evidence="9" type="ORF">GCM10023226_21910</name>
</gene>
<evidence type="ECO:0000256" key="3">
    <source>
        <dbReference type="ARBA" id="ARBA00022679"/>
    </source>
</evidence>
<feature type="domain" description="Tetrapyrrole biosynthesis uroporphyrinogen III synthase" evidence="8">
    <location>
        <begin position="298"/>
        <end position="528"/>
    </location>
</feature>
<accession>A0ABP8W8D8</accession>
<dbReference type="InterPro" id="IPR035996">
    <property type="entry name" value="4pyrrol_Methylase_sf"/>
</dbReference>
<dbReference type="InterPro" id="IPR003754">
    <property type="entry name" value="4pyrrol_synth_uPrphyn_synth"/>
</dbReference>
<evidence type="ECO:0000313" key="10">
    <source>
        <dbReference type="Proteomes" id="UP001500621"/>
    </source>
</evidence>
<keyword evidence="2" id="KW-0489">Methyltransferase</keyword>
<dbReference type="InterPro" id="IPR000878">
    <property type="entry name" value="4pyrrol_Mease"/>
</dbReference>
<dbReference type="Pfam" id="PF02602">
    <property type="entry name" value="HEM4"/>
    <property type="match status" value="1"/>
</dbReference>
<feature type="domain" description="Tetrapyrrole methylase" evidence="7">
    <location>
        <begin position="25"/>
        <end position="247"/>
    </location>
</feature>
<dbReference type="InterPro" id="IPR050161">
    <property type="entry name" value="Siro_Cobalamin_biosynth"/>
</dbReference>
<keyword evidence="4" id="KW-0949">S-adenosyl-L-methionine</keyword>
<dbReference type="Proteomes" id="UP001500621">
    <property type="component" value="Unassembled WGS sequence"/>
</dbReference>
<dbReference type="SUPFAM" id="SSF53790">
    <property type="entry name" value="Tetrapyrrole methylase"/>
    <property type="match status" value="1"/>
</dbReference>
<dbReference type="Gene3D" id="3.40.50.10090">
    <property type="match status" value="2"/>
</dbReference>
<dbReference type="CDD" id="cd06578">
    <property type="entry name" value="HemD"/>
    <property type="match status" value="1"/>
</dbReference>
<feature type="region of interest" description="Disordered" evidence="6">
    <location>
        <begin position="541"/>
        <end position="565"/>
    </location>
</feature>
<dbReference type="InterPro" id="IPR014777">
    <property type="entry name" value="4pyrrole_Mease_sub1"/>
</dbReference>
<evidence type="ECO:0000313" key="9">
    <source>
        <dbReference type="EMBL" id="GAA4684177.1"/>
    </source>
</evidence>
<dbReference type="EC" id="2.1.1.107" evidence="1"/>
<keyword evidence="5" id="KW-0627">Porphyrin biosynthesis</keyword>
<dbReference type="PANTHER" id="PTHR45790">
    <property type="entry name" value="SIROHEME SYNTHASE-RELATED"/>
    <property type="match status" value="1"/>
</dbReference>
<dbReference type="Pfam" id="PF00590">
    <property type="entry name" value="TP_methylase"/>
    <property type="match status" value="1"/>
</dbReference>
<dbReference type="InterPro" id="IPR036108">
    <property type="entry name" value="4pyrrol_syn_uPrphyn_synt_sf"/>
</dbReference>
<dbReference type="EMBL" id="BAABIM010000002">
    <property type="protein sequence ID" value="GAA4684177.1"/>
    <property type="molecule type" value="Genomic_DNA"/>
</dbReference>
<evidence type="ECO:0000256" key="4">
    <source>
        <dbReference type="ARBA" id="ARBA00022691"/>
    </source>
</evidence>
<comment type="caution">
    <text evidence="9">The sequence shown here is derived from an EMBL/GenBank/DDBJ whole genome shotgun (WGS) entry which is preliminary data.</text>
</comment>
<dbReference type="SUPFAM" id="SSF69618">
    <property type="entry name" value="HemD-like"/>
    <property type="match status" value="1"/>
</dbReference>
<protein>
    <recommendedName>
        <fullName evidence="1">uroporphyrinogen-III C-methyltransferase</fullName>
        <ecNumber evidence="1">2.1.1.107</ecNumber>
    </recommendedName>
</protein>
<dbReference type="InterPro" id="IPR014776">
    <property type="entry name" value="4pyrrole_Mease_sub2"/>
</dbReference>
<dbReference type="Gene3D" id="3.40.1010.10">
    <property type="entry name" value="Cobalt-precorrin-4 Transmethylase, Domain 1"/>
    <property type="match status" value="1"/>
</dbReference>
<organism evidence="9 10">
    <name type="scientific">Nocardioides nanhaiensis</name>
    <dbReference type="NCBI Taxonomy" id="1476871"/>
    <lineage>
        <taxon>Bacteria</taxon>
        <taxon>Bacillati</taxon>
        <taxon>Actinomycetota</taxon>
        <taxon>Actinomycetes</taxon>
        <taxon>Propionibacteriales</taxon>
        <taxon>Nocardioidaceae</taxon>
        <taxon>Nocardioides</taxon>
    </lineage>
</organism>
<name>A0ABP8W8D8_9ACTN</name>
<keyword evidence="3" id="KW-0808">Transferase</keyword>
<dbReference type="InterPro" id="IPR003043">
    <property type="entry name" value="Uropor_MeTrfase_CS"/>
</dbReference>
<dbReference type="PROSITE" id="PS00839">
    <property type="entry name" value="SUMT_1"/>
    <property type="match status" value="1"/>
</dbReference>
<evidence type="ECO:0000256" key="1">
    <source>
        <dbReference type="ARBA" id="ARBA00012162"/>
    </source>
</evidence>
<dbReference type="PANTHER" id="PTHR45790:SF3">
    <property type="entry name" value="S-ADENOSYL-L-METHIONINE-DEPENDENT UROPORPHYRINOGEN III METHYLTRANSFERASE, CHLOROPLASTIC"/>
    <property type="match status" value="1"/>
</dbReference>
<evidence type="ECO:0000259" key="7">
    <source>
        <dbReference type="Pfam" id="PF00590"/>
    </source>
</evidence>
<evidence type="ECO:0000256" key="6">
    <source>
        <dbReference type="SAM" id="MobiDB-lite"/>
    </source>
</evidence>
<dbReference type="Gene3D" id="3.30.950.10">
    <property type="entry name" value="Methyltransferase, Cobalt-precorrin-4 Transmethylase, Domain 2"/>
    <property type="match status" value="1"/>
</dbReference>
<evidence type="ECO:0000256" key="2">
    <source>
        <dbReference type="ARBA" id="ARBA00022603"/>
    </source>
</evidence>
<dbReference type="RefSeq" id="WP_345265673.1">
    <property type="nucleotide sequence ID" value="NZ_BAABIM010000002.1"/>
</dbReference>
<evidence type="ECO:0000259" key="8">
    <source>
        <dbReference type="Pfam" id="PF02602"/>
    </source>
</evidence>
<evidence type="ECO:0000256" key="5">
    <source>
        <dbReference type="ARBA" id="ARBA00023244"/>
    </source>
</evidence>
<sequence length="565" mass="59998">MTTPATSTKPTAAERAAERVARAWVSFVGSGPGDPELLTVRAVALLEQADVVITEVPEHAALVRTLLGMPEPLEAPVEGEAADEATEERPEIVDGGFGTDGQPLTHAARAKVVVKHAKRGLRVVRLMAGDPFLYASGPEEAQAVAKAGIGFEVVPGVSSVASVPAYAGVPLTTKDQRELSVITCGERVDWSRYADDRTLVLLSAVGQIGEISAALIEAGRDPRTPVAMTRVGTTTEQATVTSTLEHVAADARAARMSPPAVVVIGKVVDLRETLSWFETKPLFGWRVLVPRTKDQAASLSTRLRGFGAVPEEVPTISVEPPRNPLQMDKAVRGLVEGRYEWIAFTSVNAVRAVREKFEEYGLDARAFSGLKIAAVGDKTAAAISAWGLRADLVPSGEQSAAGLLEDWPEYDEVLDPINRVFLPRADIATENLVAGLIDLGWECDDVTAYRTVRAAPPPAPVRDAIKTGRFDAVVFTSSSTVRNLVGIAGKPHPSTVIAVIGPATAKTAEEHGLRVDVLSPKPDVDVLVDALADFGASRRASMLEAGEPVTKPSERKPAGRRRANG</sequence>